<protein>
    <recommendedName>
        <fullName evidence="1">CCHC-type domain-containing protein</fullName>
    </recommendedName>
</protein>
<proteinExistence type="predicted"/>
<dbReference type="InterPro" id="IPR001878">
    <property type="entry name" value="Znf_CCHC"/>
</dbReference>
<dbReference type="SUPFAM" id="SSF57756">
    <property type="entry name" value="Retrovirus zinc finger-like domains"/>
    <property type="match status" value="1"/>
</dbReference>
<dbReference type="AlphaFoldDB" id="A0A803PIB2"/>
<dbReference type="InterPro" id="IPR036875">
    <property type="entry name" value="Znf_CCHC_sf"/>
</dbReference>
<accession>A0A803PIB2</accession>
<sequence>MVDDVTKGRGKLRFLRVLIEVSIQQEFPNIIHFEDEFGSNVSIAITYEWKPIICSHCKGMGHFASDCRKKEGKQQEWVIKKDNRKTEETETGKQVVDEFQDERIGVRARHTSSCDFLNCVNNFQLEDVKYSGNYFTWSNKHQASDKIISKLDRVLANPAWIDNFQTVEALFLNEGIFDNTLVVLTAHPDYPSCRKPFKYVKMWATHPLYHQQVSKVWQGEVKGTKMFQIVAKLKALKPVFKELNQLGFSEIHIIETQAQVKLNECPDGYNSLFFQDSWDLVGNEVSEAILSFLHTEVILKASILCCRVKTVFNLLWSLAKEGIPFKYLGMPICVKRISSSNCRVLVEKMTGKIKGLFRRIYRAKESKFKEVSAASITTLVYYI</sequence>
<dbReference type="SMART" id="SM00343">
    <property type="entry name" value="ZnF_C2HC"/>
    <property type="match status" value="1"/>
</dbReference>
<evidence type="ECO:0000313" key="3">
    <source>
        <dbReference type="Proteomes" id="UP000596661"/>
    </source>
</evidence>
<dbReference type="PANTHER" id="PTHR33710">
    <property type="entry name" value="BNAC02G09200D PROTEIN"/>
    <property type="match status" value="1"/>
</dbReference>
<dbReference type="GO" id="GO:0008270">
    <property type="term" value="F:zinc ion binding"/>
    <property type="evidence" value="ECO:0007669"/>
    <property type="project" value="InterPro"/>
</dbReference>
<reference evidence="2" key="1">
    <citation type="submission" date="2018-11" db="EMBL/GenBank/DDBJ databases">
        <authorList>
            <person name="Grassa J C."/>
        </authorList>
    </citation>
    <scope>NUCLEOTIDE SEQUENCE [LARGE SCALE GENOMIC DNA]</scope>
</reference>
<keyword evidence="3" id="KW-1185">Reference proteome</keyword>
<dbReference type="EMBL" id="UZAU01000366">
    <property type="status" value="NOT_ANNOTATED_CDS"/>
    <property type="molecule type" value="Genomic_DNA"/>
</dbReference>
<evidence type="ECO:0000259" key="1">
    <source>
        <dbReference type="SMART" id="SM00343"/>
    </source>
</evidence>
<dbReference type="Proteomes" id="UP000596661">
    <property type="component" value="Chromosome 4"/>
</dbReference>
<dbReference type="GO" id="GO:0003676">
    <property type="term" value="F:nucleic acid binding"/>
    <property type="evidence" value="ECO:0007669"/>
    <property type="project" value="InterPro"/>
</dbReference>
<organism evidence="2 3">
    <name type="scientific">Cannabis sativa</name>
    <name type="common">Hemp</name>
    <name type="synonym">Marijuana</name>
    <dbReference type="NCBI Taxonomy" id="3483"/>
    <lineage>
        <taxon>Eukaryota</taxon>
        <taxon>Viridiplantae</taxon>
        <taxon>Streptophyta</taxon>
        <taxon>Embryophyta</taxon>
        <taxon>Tracheophyta</taxon>
        <taxon>Spermatophyta</taxon>
        <taxon>Magnoliopsida</taxon>
        <taxon>eudicotyledons</taxon>
        <taxon>Gunneridae</taxon>
        <taxon>Pentapetalae</taxon>
        <taxon>rosids</taxon>
        <taxon>fabids</taxon>
        <taxon>Rosales</taxon>
        <taxon>Cannabaceae</taxon>
        <taxon>Cannabis</taxon>
    </lineage>
</organism>
<feature type="domain" description="CCHC-type" evidence="1">
    <location>
        <begin position="53"/>
        <end position="69"/>
    </location>
</feature>
<reference evidence="2" key="2">
    <citation type="submission" date="2021-03" db="UniProtKB">
        <authorList>
            <consortium name="EnsemblPlants"/>
        </authorList>
    </citation>
    <scope>IDENTIFICATION</scope>
</reference>
<dbReference type="Gramene" id="evm.model.04.669">
    <property type="protein sequence ID" value="cds.evm.model.04.669"/>
    <property type="gene ID" value="evm.TU.04.669"/>
</dbReference>
<dbReference type="Pfam" id="PF00098">
    <property type="entry name" value="zf-CCHC"/>
    <property type="match status" value="1"/>
</dbReference>
<evidence type="ECO:0000313" key="2">
    <source>
        <dbReference type="EnsemblPlants" id="cds.evm.model.04.669"/>
    </source>
</evidence>
<dbReference type="EnsemblPlants" id="evm.model.04.669">
    <property type="protein sequence ID" value="cds.evm.model.04.669"/>
    <property type="gene ID" value="evm.TU.04.669"/>
</dbReference>
<dbReference type="PANTHER" id="PTHR33710:SF81">
    <property type="entry name" value="ENDONUCLEASE_EXONUCLEASE_PHOSPHATASE DOMAIN-CONTAINING PROTEIN"/>
    <property type="match status" value="1"/>
</dbReference>
<name>A0A803PIB2_CANSA</name>